<sequence>MPFQESISCWLKGISKALRTVDLLDQDSIPVQTTFRAGRHGIAISVIVWSVSLSAALPPMTDCYFG</sequence>
<dbReference type="EMBL" id="JAFBMS010000004">
    <property type="protein sequence ID" value="KAG9353410.1"/>
    <property type="molecule type" value="Genomic_DNA"/>
</dbReference>
<accession>A0A8T2PPX1</accession>
<evidence type="ECO:0000313" key="1">
    <source>
        <dbReference type="EMBL" id="KAG9353410.1"/>
    </source>
</evidence>
<reference evidence="1" key="1">
    <citation type="thesis" date="2021" institute="BYU ScholarsArchive" country="Provo, UT, USA">
        <title>Applications of and Algorithms for Genome Assembly and Genomic Analyses with an Emphasis on Marine Teleosts.</title>
        <authorList>
            <person name="Pickett B.D."/>
        </authorList>
    </citation>
    <scope>NUCLEOTIDE SEQUENCE</scope>
    <source>
        <strain evidence="1">HI-2016</strain>
    </source>
</reference>
<comment type="caution">
    <text evidence="1">The sequence shown here is derived from an EMBL/GenBank/DDBJ whole genome shotgun (WGS) entry which is preliminary data.</text>
</comment>
<organism evidence="1 2">
    <name type="scientific">Albula glossodonta</name>
    <name type="common">roundjaw bonefish</name>
    <dbReference type="NCBI Taxonomy" id="121402"/>
    <lineage>
        <taxon>Eukaryota</taxon>
        <taxon>Metazoa</taxon>
        <taxon>Chordata</taxon>
        <taxon>Craniata</taxon>
        <taxon>Vertebrata</taxon>
        <taxon>Euteleostomi</taxon>
        <taxon>Actinopterygii</taxon>
        <taxon>Neopterygii</taxon>
        <taxon>Teleostei</taxon>
        <taxon>Albuliformes</taxon>
        <taxon>Albulidae</taxon>
        <taxon>Albula</taxon>
    </lineage>
</organism>
<keyword evidence="2" id="KW-1185">Reference proteome</keyword>
<feature type="non-terminal residue" evidence="1">
    <location>
        <position position="1"/>
    </location>
</feature>
<protein>
    <submittedName>
        <fullName evidence="1">Uncharacterized protein</fullName>
    </submittedName>
</protein>
<dbReference type="Proteomes" id="UP000824540">
    <property type="component" value="Unassembled WGS sequence"/>
</dbReference>
<name>A0A8T2PPX1_9TELE</name>
<dbReference type="AlphaFoldDB" id="A0A8T2PPX1"/>
<evidence type="ECO:0000313" key="2">
    <source>
        <dbReference type="Proteomes" id="UP000824540"/>
    </source>
</evidence>
<gene>
    <name evidence="1" type="ORF">JZ751_018005</name>
</gene>
<proteinExistence type="predicted"/>